<proteinExistence type="inferred from homology"/>
<dbReference type="AlphaFoldDB" id="A0A4R0PZ87"/>
<dbReference type="Gene3D" id="1.25.40.390">
    <property type="match status" value="1"/>
</dbReference>
<gene>
    <name evidence="8" type="ORF">EZ456_04005</name>
</gene>
<evidence type="ECO:0000259" key="7">
    <source>
        <dbReference type="Pfam" id="PF14322"/>
    </source>
</evidence>
<dbReference type="InterPro" id="IPR033985">
    <property type="entry name" value="SusD-like_N"/>
</dbReference>
<comment type="caution">
    <text evidence="8">The sequence shown here is derived from an EMBL/GenBank/DDBJ whole genome shotgun (WGS) entry which is preliminary data.</text>
</comment>
<evidence type="ECO:0000259" key="6">
    <source>
        <dbReference type="Pfam" id="PF07980"/>
    </source>
</evidence>
<dbReference type="RefSeq" id="WP_131527534.1">
    <property type="nucleotide sequence ID" value="NZ_SJSO01000003.1"/>
</dbReference>
<dbReference type="EMBL" id="SJSO01000003">
    <property type="protein sequence ID" value="TCD28562.1"/>
    <property type="molecule type" value="Genomic_DNA"/>
</dbReference>
<keyword evidence="9" id="KW-1185">Reference proteome</keyword>
<comment type="subcellular location">
    <subcellularLocation>
        <location evidence="1">Cell outer membrane</location>
    </subcellularLocation>
</comment>
<dbReference type="CDD" id="cd08977">
    <property type="entry name" value="SusD"/>
    <property type="match status" value="1"/>
</dbReference>
<keyword evidence="5" id="KW-0998">Cell outer membrane</keyword>
<protein>
    <submittedName>
        <fullName evidence="8">RagB/SusD family nutrient uptake outer membrane protein</fullName>
    </submittedName>
</protein>
<evidence type="ECO:0000256" key="2">
    <source>
        <dbReference type="ARBA" id="ARBA00006275"/>
    </source>
</evidence>
<dbReference type="InterPro" id="IPR012944">
    <property type="entry name" value="SusD_RagB_dom"/>
</dbReference>
<dbReference type="Proteomes" id="UP000293925">
    <property type="component" value="Unassembled WGS sequence"/>
</dbReference>
<dbReference type="Pfam" id="PF07980">
    <property type="entry name" value="SusD_RagB"/>
    <property type="match status" value="1"/>
</dbReference>
<keyword evidence="4" id="KW-0472">Membrane</keyword>
<dbReference type="SUPFAM" id="SSF48452">
    <property type="entry name" value="TPR-like"/>
    <property type="match status" value="1"/>
</dbReference>
<dbReference type="GO" id="GO:0009279">
    <property type="term" value="C:cell outer membrane"/>
    <property type="evidence" value="ECO:0007669"/>
    <property type="project" value="UniProtKB-SubCell"/>
</dbReference>
<dbReference type="PROSITE" id="PS51257">
    <property type="entry name" value="PROKAR_LIPOPROTEIN"/>
    <property type="match status" value="1"/>
</dbReference>
<evidence type="ECO:0000313" key="9">
    <source>
        <dbReference type="Proteomes" id="UP000293925"/>
    </source>
</evidence>
<evidence type="ECO:0000256" key="1">
    <source>
        <dbReference type="ARBA" id="ARBA00004442"/>
    </source>
</evidence>
<keyword evidence="3" id="KW-0732">Signal</keyword>
<dbReference type="OrthoDB" id="993981at2"/>
<sequence length="490" mass="54266">MNKNIFWAIILMVSLGACKKGFLEIPAKTALSTPVFFKTESDFQQAINGAYAPLRGLYGGQNGAWAMGEQRSDNTTYKYNPNDRGSIQSEYIKDFTDDANNPVSANKYFTDYSIIARVNQVLEPIDGIDFGAASKNNIKGQAYFLRAFAYFDLVQYFGQVPLHLKPAKTLDETSLPLSSVENVYAQIIADAKQAATLLPNKASQEAGRATSGAAKTLLGNVYMVLKRWADAEAILKEVTGYSLVSDYNNVFNPSQKNNSESVFEIQYKEGNEGLSSNFFYTFLIQPISAAEITAITGIQEVPRTIQGFNLPTPDIIAAYEANDKRKDASIGYLTAGGVSYPYIKKYSHPHAVTNNTNDNWPVYRYAEVLLFLAEAVNEQNRPGDALTYLNMVRANPRTGLTASLASGQTAVRDAIQNERRVELAFENKRWPDLVRTGKADEVMKAFGIRFKANPLNYYFPAGITPSPASYTNIRLLFPIPASEVALNPYF</sequence>
<evidence type="ECO:0000313" key="8">
    <source>
        <dbReference type="EMBL" id="TCD28562.1"/>
    </source>
</evidence>
<reference evidence="8 9" key="1">
    <citation type="submission" date="2019-02" db="EMBL/GenBank/DDBJ databases">
        <title>Pedobacter sp. RP-3-21 sp. nov., isolated from Arctic soil.</title>
        <authorList>
            <person name="Dahal R.H."/>
        </authorList>
    </citation>
    <scope>NUCLEOTIDE SEQUENCE [LARGE SCALE GENOMIC DNA]</scope>
    <source>
        <strain evidence="8 9">RP-3-21</strain>
    </source>
</reference>
<feature type="domain" description="SusD-like N-terminal" evidence="7">
    <location>
        <begin position="42"/>
        <end position="223"/>
    </location>
</feature>
<accession>A0A4R0PZ87</accession>
<organism evidence="8 9">
    <name type="scientific">Pedobacter psychrodurus</name>
    <dbReference type="NCBI Taxonomy" id="2530456"/>
    <lineage>
        <taxon>Bacteria</taxon>
        <taxon>Pseudomonadati</taxon>
        <taxon>Bacteroidota</taxon>
        <taxon>Sphingobacteriia</taxon>
        <taxon>Sphingobacteriales</taxon>
        <taxon>Sphingobacteriaceae</taxon>
        <taxon>Pedobacter</taxon>
    </lineage>
</organism>
<evidence type="ECO:0000256" key="4">
    <source>
        <dbReference type="ARBA" id="ARBA00023136"/>
    </source>
</evidence>
<feature type="domain" description="RagB/SusD" evidence="6">
    <location>
        <begin position="339"/>
        <end position="488"/>
    </location>
</feature>
<evidence type="ECO:0000256" key="3">
    <source>
        <dbReference type="ARBA" id="ARBA00022729"/>
    </source>
</evidence>
<name>A0A4R0PZ87_9SPHI</name>
<comment type="similarity">
    <text evidence="2">Belongs to the SusD family.</text>
</comment>
<dbReference type="InterPro" id="IPR011990">
    <property type="entry name" value="TPR-like_helical_dom_sf"/>
</dbReference>
<evidence type="ECO:0000256" key="5">
    <source>
        <dbReference type="ARBA" id="ARBA00023237"/>
    </source>
</evidence>
<dbReference type="Pfam" id="PF14322">
    <property type="entry name" value="SusD-like_3"/>
    <property type="match status" value="1"/>
</dbReference>